<dbReference type="GO" id="GO:1902201">
    <property type="term" value="P:negative regulation of bacterial-type flagellum-dependent cell motility"/>
    <property type="evidence" value="ECO:0007669"/>
    <property type="project" value="TreeGrafter"/>
</dbReference>
<feature type="transmembrane region" description="Helical" evidence="5">
    <location>
        <begin position="14"/>
        <end position="36"/>
    </location>
</feature>
<evidence type="ECO:0000256" key="5">
    <source>
        <dbReference type="SAM" id="Phobius"/>
    </source>
</evidence>
<evidence type="ECO:0000313" key="7">
    <source>
        <dbReference type="EMBL" id="PKF73052.1"/>
    </source>
</evidence>
<dbReference type="FunFam" id="3.30.70.270:FF:000001">
    <property type="entry name" value="Diguanylate cyclase domain protein"/>
    <property type="match status" value="1"/>
</dbReference>
<dbReference type="PANTHER" id="PTHR45138">
    <property type="entry name" value="REGULATORY COMPONENTS OF SENSORY TRANSDUCTION SYSTEM"/>
    <property type="match status" value="1"/>
</dbReference>
<dbReference type="PROSITE" id="PS50887">
    <property type="entry name" value="GGDEF"/>
    <property type="match status" value="1"/>
</dbReference>
<feature type="transmembrane region" description="Helical" evidence="5">
    <location>
        <begin position="144"/>
        <end position="163"/>
    </location>
</feature>
<dbReference type="EC" id="2.7.7.65" evidence="3"/>
<dbReference type="GO" id="GO:0052621">
    <property type="term" value="F:diguanylate cyclase activity"/>
    <property type="evidence" value="ECO:0007669"/>
    <property type="project" value="UniProtKB-EC"/>
</dbReference>
<keyword evidence="5" id="KW-1133">Transmembrane helix</keyword>
<organism evidence="7 8">
    <name type="scientific">Pseudomonas fluvialis</name>
    <dbReference type="NCBI Taxonomy" id="1793966"/>
    <lineage>
        <taxon>Bacteria</taxon>
        <taxon>Pseudomonadati</taxon>
        <taxon>Pseudomonadota</taxon>
        <taxon>Gammaproteobacteria</taxon>
        <taxon>Pseudomonadales</taxon>
        <taxon>Pseudomonadaceae</taxon>
        <taxon>Pseudomonas</taxon>
    </lineage>
</organism>
<dbReference type="InterPro" id="IPR043128">
    <property type="entry name" value="Rev_trsase/Diguanyl_cyclase"/>
</dbReference>
<protein>
    <recommendedName>
        <fullName evidence="3">diguanylate cyclase</fullName>
        <ecNumber evidence="3">2.7.7.65</ecNumber>
    </recommendedName>
</protein>
<dbReference type="SUPFAM" id="SSF55073">
    <property type="entry name" value="Nucleotide cyclase"/>
    <property type="match status" value="1"/>
</dbReference>
<feature type="transmembrane region" description="Helical" evidence="5">
    <location>
        <begin position="43"/>
        <end position="64"/>
    </location>
</feature>
<evidence type="ECO:0000256" key="1">
    <source>
        <dbReference type="ARBA" id="ARBA00001946"/>
    </source>
</evidence>
<reference evidence="8" key="1">
    <citation type="submission" date="2017-12" db="EMBL/GenBank/DDBJ databases">
        <authorList>
            <person name="Yu X.-Y."/>
        </authorList>
    </citation>
    <scope>NUCLEOTIDE SEQUENCE [LARGE SCALE GENOMIC DNA]</scope>
    <source>
        <strain evidence="8">ZYSR67-Z</strain>
    </source>
</reference>
<dbReference type="GO" id="GO:0005886">
    <property type="term" value="C:plasma membrane"/>
    <property type="evidence" value="ECO:0007669"/>
    <property type="project" value="UniProtKB-SubCell"/>
</dbReference>
<accession>A0A2I0CU80</accession>
<dbReference type="InterPro" id="IPR000160">
    <property type="entry name" value="GGDEF_dom"/>
</dbReference>
<sequence>MDLPSLLSRLRHDFQLSIITLMGILGIVGISPYAVYRLSTGNYLVGLWDSVIVLSTFFAVLYAWRSGDTIKPGIVLSVIFSAGATFITLDLGINGLFWIYPLILFNFFMVTPGKALLTMSVVLLTLCGHELWKPQSVFESLYQMLSFLVTSLMASTLTFVFAYRTRHQHQLLHHLASKDPLTGARNRRSMAEELKIAVASKMRHGHSHAVLALDLDHFKQINDRFGHAAGDQVLQDFVSLVRRCSRKQDRLFRLGGEEFLLLLPDTDRKGLHAAAEHLLYCVREQLRSPGGSVSVSMGGALLETGESWESWLHRADEQLYNAKHSGRDRCVIAEAQAPATFANA</sequence>
<evidence type="ECO:0000313" key="8">
    <source>
        <dbReference type="Proteomes" id="UP000242861"/>
    </source>
</evidence>
<keyword evidence="5" id="KW-0472">Membrane</keyword>
<dbReference type="EMBL" id="PIYS01000002">
    <property type="protein sequence ID" value="PKF73052.1"/>
    <property type="molecule type" value="Genomic_DNA"/>
</dbReference>
<evidence type="ECO:0000256" key="4">
    <source>
        <dbReference type="ARBA" id="ARBA00034247"/>
    </source>
</evidence>
<dbReference type="CDD" id="cd01949">
    <property type="entry name" value="GGDEF"/>
    <property type="match status" value="1"/>
</dbReference>
<evidence type="ECO:0000259" key="6">
    <source>
        <dbReference type="PROSITE" id="PS50887"/>
    </source>
</evidence>
<feature type="domain" description="GGDEF" evidence="6">
    <location>
        <begin position="206"/>
        <end position="335"/>
    </location>
</feature>
<evidence type="ECO:0000256" key="3">
    <source>
        <dbReference type="ARBA" id="ARBA00012528"/>
    </source>
</evidence>
<dbReference type="PANTHER" id="PTHR45138:SF9">
    <property type="entry name" value="DIGUANYLATE CYCLASE DGCM-RELATED"/>
    <property type="match status" value="1"/>
</dbReference>
<feature type="transmembrane region" description="Helical" evidence="5">
    <location>
        <begin position="76"/>
        <end position="103"/>
    </location>
</feature>
<dbReference type="GO" id="GO:0043709">
    <property type="term" value="P:cell adhesion involved in single-species biofilm formation"/>
    <property type="evidence" value="ECO:0007669"/>
    <property type="project" value="TreeGrafter"/>
</dbReference>
<gene>
    <name evidence="7" type="ORF">CW360_00905</name>
</gene>
<proteinExistence type="predicted"/>
<dbReference type="InterPro" id="IPR050469">
    <property type="entry name" value="Diguanylate_Cyclase"/>
</dbReference>
<comment type="caution">
    <text evidence="7">The sequence shown here is derived from an EMBL/GenBank/DDBJ whole genome shotgun (WGS) entry which is preliminary data.</text>
</comment>
<comment type="subcellular location">
    <subcellularLocation>
        <location evidence="2">Cell inner membrane</location>
    </subcellularLocation>
</comment>
<comment type="catalytic activity">
    <reaction evidence="4">
        <text>2 GTP = 3',3'-c-di-GMP + 2 diphosphate</text>
        <dbReference type="Rhea" id="RHEA:24898"/>
        <dbReference type="ChEBI" id="CHEBI:33019"/>
        <dbReference type="ChEBI" id="CHEBI:37565"/>
        <dbReference type="ChEBI" id="CHEBI:58805"/>
        <dbReference type="EC" id="2.7.7.65"/>
    </reaction>
</comment>
<name>A0A2I0CU80_9PSED</name>
<feature type="transmembrane region" description="Helical" evidence="5">
    <location>
        <begin position="115"/>
        <end position="132"/>
    </location>
</feature>
<dbReference type="Pfam" id="PF00990">
    <property type="entry name" value="GGDEF"/>
    <property type="match status" value="1"/>
</dbReference>
<dbReference type="InterPro" id="IPR029787">
    <property type="entry name" value="Nucleotide_cyclase"/>
</dbReference>
<dbReference type="Gene3D" id="3.30.70.270">
    <property type="match status" value="1"/>
</dbReference>
<dbReference type="Proteomes" id="UP000242861">
    <property type="component" value="Unassembled WGS sequence"/>
</dbReference>
<dbReference type="SMART" id="SM00267">
    <property type="entry name" value="GGDEF"/>
    <property type="match status" value="1"/>
</dbReference>
<keyword evidence="5" id="KW-0812">Transmembrane</keyword>
<evidence type="ECO:0000256" key="2">
    <source>
        <dbReference type="ARBA" id="ARBA00004533"/>
    </source>
</evidence>
<dbReference type="RefSeq" id="WP_101192426.1">
    <property type="nucleotide sequence ID" value="NZ_PIYS01000002.1"/>
</dbReference>
<dbReference type="NCBIfam" id="TIGR00254">
    <property type="entry name" value="GGDEF"/>
    <property type="match status" value="1"/>
</dbReference>
<comment type="cofactor">
    <cofactor evidence="1">
        <name>Mg(2+)</name>
        <dbReference type="ChEBI" id="CHEBI:18420"/>
    </cofactor>
</comment>
<dbReference type="AlphaFoldDB" id="A0A2I0CU80"/>